<evidence type="ECO:0000313" key="4">
    <source>
        <dbReference type="EMBL" id="RFS24755.1"/>
    </source>
</evidence>
<dbReference type="PROSITE" id="PS51459">
    <property type="entry name" value="FIDO"/>
    <property type="match status" value="1"/>
</dbReference>
<name>A0A3E1YDW2_9BACT</name>
<reference evidence="4 5" key="1">
    <citation type="submission" date="2018-07" db="EMBL/GenBank/DDBJ databases">
        <title>Chitinophaga K2CV101002-2 sp. nov., isolated from a monsoon evergreen broad-leaved forest soil.</title>
        <authorList>
            <person name="Lv Y."/>
        </authorList>
    </citation>
    <scope>NUCLEOTIDE SEQUENCE [LARGE SCALE GENOMIC DNA]</scope>
    <source>
        <strain evidence="4 5">GDMCC 1.1288</strain>
    </source>
</reference>
<evidence type="ECO:0000256" key="1">
    <source>
        <dbReference type="PIRSR" id="PIRSR640198-1"/>
    </source>
</evidence>
<dbReference type="InterPro" id="IPR025230">
    <property type="entry name" value="DUF4172"/>
</dbReference>
<sequence length="368" mass="43002">MYMHQLDGWPFFTWNKDKLEPKLGEVRFRQGKILGQMKTFRFKLQEETMLQTLTLDVLKSSEIEGELLNPEQVRSSIAKRLGIDIGGAIYSERDVEGVVEMMLDATQNYKSLLTEERLFDWHAALFPTGRSGMYKITVANWRNNVMRNNVMQVTSGPICKEKVHFEAPSADKVPGEMSKFLQWLNSEQQIDPVIKAAIAHLWFVTIHPFDDGNGRIARAIADMQLARADQNKERFYSMSAQIQKECNQYYDTLEKTQKGDLDITLWLEWFLNCLYRSMDYTEQTLNKIIERSHFWERYRDLKFNVRQQKMLQVLSDDFFGKLNVSKWAKMTKISTDTALRDIQDLVNKNILEQEGSGKSTSYRLKSIE</sequence>
<protein>
    <submittedName>
        <fullName evidence="4">Fic family protein</fullName>
    </submittedName>
</protein>
<feature type="binding site" evidence="2">
    <location>
        <begin position="249"/>
        <end position="250"/>
    </location>
    <ligand>
        <name>ATP</name>
        <dbReference type="ChEBI" id="CHEBI:30616"/>
    </ligand>
</feature>
<dbReference type="InterPro" id="IPR036597">
    <property type="entry name" value="Fido-like_dom_sf"/>
</dbReference>
<dbReference type="InterPro" id="IPR003812">
    <property type="entry name" value="Fido"/>
</dbReference>
<dbReference type="Pfam" id="PF13776">
    <property type="entry name" value="DUF4172"/>
    <property type="match status" value="1"/>
</dbReference>
<dbReference type="PANTHER" id="PTHR13504:SF33">
    <property type="entry name" value="FIC FAMILY PROTEIN"/>
    <property type="match status" value="1"/>
</dbReference>
<feature type="binding site" evidence="2">
    <location>
        <begin position="211"/>
        <end position="218"/>
    </location>
    <ligand>
        <name>ATP</name>
        <dbReference type="ChEBI" id="CHEBI:30616"/>
    </ligand>
</feature>
<organism evidence="4 5">
    <name type="scientific">Chitinophaga silvatica</name>
    <dbReference type="NCBI Taxonomy" id="2282649"/>
    <lineage>
        <taxon>Bacteria</taxon>
        <taxon>Pseudomonadati</taxon>
        <taxon>Bacteroidota</taxon>
        <taxon>Chitinophagia</taxon>
        <taxon>Chitinophagales</taxon>
        <taxon>Chitinophagaceae</taxon>
        <taxon>Chitinophaga</taxon>
    </lineage>
</organism>
<dbReference type="SUPFAM" id="SSF140931">
    <property type="entry name" value="Fic-like"/>
    <property type="match status" value="1"/>
</dbReference>
<dbReference type="InterPro" id="IPR036388">
    <property type="entry name" value="WH-like_DNA-bd_sf"/>
</dbReference>
<evidence type="ECO:0000259" key="3">
    <source>
        <dbReference type="PROSITE" id="PS51459"/>
    </source>
</evidence>
<dbReference type="Gene3D" id="1.10.10.10">
    <property type="entry name" value="Winged helix-like DNA-binding domain superfamily/Winged helix DNA-binding domain"/>
    <property type="match status" value="1"/>
</dbReference>
<dbReference type="AlphaFoldDB" id="A0A3E1YDW2"/>
<evidence type="ECO:0000256" key="2">
    <source>
        <dbReference type="PIRSR" id="PIRSR640198-2"/>
    </source>
</evidence>
<proteinExistence type="predicted"/>
<accession>A0A3E1YDW2</accession>
<dbReference type="PANTHER" id="PTHR13504">
    <property type="entry name" value="FIDO DOMAIN-CONTAINING PROTEIN DDB_G0283145"/>
    <property type="match status" value="1"/>
</dbReference>
<keyword evidence="2" id="KW-0067">ATP-binding</keyword>
<dbReference type="GO" id="GO:0005524">
    <property type="term" value="F:ATP binding"/>
    <property type="evidence" value="ECO:0007669"/>
    <property type="project" value="UniProtKB-KW"/>
</dbReference>
<gene>
    <name evidence="4" type="ORF">DVR12_06040</name>
</gene>
<comment type="caution">
    <text evidence="4">The sequence shown here is derived from an EMBL/GenBank/DDBJ whole genome shotgun (WGS) entry which is preliminary data.</text>
</comment>
<feature type="active site" evidence="1">
    <location>
        <position position="207"/>
    </location>
</feature>
<dbReference type="EMBL" id="QPMM01000002">
    <property type="protein sequence ID" value="RFS24755.1"/>
    <property type="molecule type" value="Genomic_DNA"/>
</dbReference>
<feature type="domain" description="Fido" evidence="3">
    <location>
        <begin position="113"/>
        <end position="272"/>
    </location>
</feature>
<evidence type="ECO:0000313" key="5">
    <source>
        <dbReference type="Proteomes" id="UP000260644"/>
    </source>
</evidence>
<keyword evidence="2" id="KW-0547">Nucleotide-binding</keyword>
<keyword evidence="5" id="KW-1185">Reference proteome</keyword>
<dbReference type="InterPro" id="IPR040198">
    <property type="entry name" value="Fido_containing"/>
</dbReference>
<dbReference type="RefSeq" id="WP_116974638.1">
    <property type="nucleotide sequence ID" value="NZ_QPMM01000002.1"/>
</dbReference>
<dbReference type="Gene3D" id="1.10.3290.10">
    <property type="entry name" value="Fido-like domain"/>
    <property type="match status" value="1"/>
</dbReference>
<dbReference type="Pfam" id="PF02661">
    <property type="entry name" value="Fic"/>
    <property type="match status" value="1"/>
</dbReference>
<dbReference type="OrthoDB" id="9814400at2"/>
<dbReference type="Proteomes" id="UP000260644">
    <property type="component" value="Unassembled WGS sequence"/>
</dbReference>